<comment type="caution">
    <text evidence="1">The sequence shown here is derived from an EMBL/GenBank/DDBJ whole genome shotgun (WGS) entry which is preliminary data.</text>
</comment>
<dbReference type="EMBL" id="VSSQ01029014">
    <property type="protein sequence ID" value="MPM78961.1"/>
    <property type="molecule type" value="Genomic_DNA"/>
</dbReference>
<accession>A0A645CPX5</accession>
<gene>
    <name evidence="1" type="ORF">SDC9_125976</name>
</gene>
<organism evidence="1">
    <name type="scientific">bioreactor metagenome</name>
    <dbReference type="NCBI Taxonomy" id="1076179"/>
    <lineage>
        <taxon>unclassified sequences</taxon>
        <taxon>metagenomes</taxon>
        <taxon>ecological metagenomes</taxon>
    </lineage>
</organism>
<protein>
    <submittedName>
        <fullName evidence="1">Uncharacterized protein</fullName>
    </submittedName>
</protein>
<evidence type="ECO:0000313" key="1">
    <source>
        <dbReference type="EMBL" id="MPM78961.1"/>
    </source>
</evidence>
<proteinExistence type="predicted"/>
<name>A0A645CPX5_9ZZZZ</name>
<reference evidence="1" key="1">
    <citation type="submission" date="2019-08" db="EMBL/GenBank/DDBJ databases">
        <authorList>
            <person name="Kucharzyk K."/>
            <person name="Murdoch R.W."/>
            <person name="Higgins S."/>
            <person name="Loffler F."/>
        </authorList>
    </citation>
    <scope>NUCLEOTIDE SEQUENCE</scope>
</reference>
<sequence>MCEFGLQGAAVDGFVGIGSRLNRKLVHPLQDGMGLGESAFCGLHKGDRILAVFGSHFDTADLGAHFFRNRKAGRVVAGTVDAKTRRKLFHRLVG</sequence>
<dbReference type="AlphaFoldDB" id="A0A645CPX5"/>